<reference evidence="1" key="1">
    <citation type="submission" date="2021-05" db="EMBL/GenBank/DDBJ databases">
        <title>An isolated secondary fermenter in methanogenic hydrocarbon-degrading communities.</title>
        <authorList>
            <person name="Liu Y.-F."/>
            <person name="Liu Z.-l."/>
        </authorList>
    </citation>
    <scope>NUCLEOTIDE SEQUENCE</scope>
    <source>
        <strain evidence="1">L-13</strain>
    </source>
</reference>
<sequence>MRRQADHLPNSGKGRRRPAAFVLALLFAALLQGPAWGRSVRQIVLLPTVNLTDFQVWESKYYPFDVLGRRMTDRLAATLRQDPFTDVLVLDEARTWFADPRRPGDMAVQMELSSVLSKEREALGTWEQGHVVLRVRLYDGASGEMISSAMASGQDRRYTFDPGDDRLFFWVARDFPLFDILHKDGLDLLRLTPGDRGEKMSRLTWRQFSTTSTWQSFMNAIAKAADRIADLESGDFLLIGRILAPKADATPKRRTYIVSLGRRDSLAAGDILQVTRSDTYVTADPENAVVLLPKVVGNVKVLETFESESIVLLVNEKKEDPVALNDLVTAPLYGPRKAVSLR</sequence>
<protein>
    <submittedName>
        <fullName evidence="1">Uncharacterized protein</fullName>
    </submittedName>
</protein>
<proteinExistence type="predicted"/>
<organism evidence="1 2">
    <name type="scientific">Aminirod propionatiphilus</name>
    <dbReference type="NCBI Taxonomy" id="3415223"/>
    <lineage>
        <taxon>Bacteria</taxon>
        <taxon>Thermotogati</taxon>
        <taxon>Synergistota</taxon>
        <taxon>Synergistia</taxon>
        <taxon>Synergistales</taxon>
        <taxon>Aminiphilaceae</taxon>
        <taxon>Aminirod</taxon>
    </lineage>
</organism>
<accession>A0ACD1DX36</accession>
<gene>
    <name evidence="1" type="ORF">KIH16_02280</name>
</gene>
<evidence type="ECO:0000313" key="2">
    <source>
        <dbReference type="Proteomes" id="UP000682204"/>
    </source>
</evidence>
<keyword evidence="2" id="KW-1185">Reference proteome</keyword>
<dbReference type="Proteomes" id="UP000682204">
    <property type="component" value="Chromosome"/>
</dbReference>
<dbReference type="EMBL" id="CP074691">
    <property type="protein sequence ID" value="QVL36659.1"/>
    <property type="molecule type" value="Genomic_DNA"/>
</dbReference>
<evidence type="ECO:0000313" key="1">
    <source>
        <dbReference type="EMBL" id="QVL36659.1"/>
    </source>
</evidence>
<name>A0ACD1DX36_9BACT</name>